<dbReference type="CDD" id="cd03225">
    <property type="entry name" value="ABC_cobalt_CbiO_domain1"/>
    <property type="match status" value="2"/>
</dbReference>
<keyword evidence="7" id="KW-1185">Reference proteome</keyword>
<comment type="similarity">
    <text evidence="1">Belongs to the ABC transporter superfamily.</text>
</comment>
<sequence>MLRIDHACYRYAPSDSWALDDASVTIEPGEHVVLLGRNGSGKSTLAQLANGSLLPQRGCASIDGVGIGAAGSDEADGLAGGDASYAASRVAFVRQDPRSQLVSSVVADEVAFGPRNLGLSEDEVRVRVAEALESCGLASLRSCATSTLSGGQQQRLALAGALAMHPAYIVLDEVTSQLDSPARRSLRAVIDLLTDRGAGVLEVSHLVEDVACADRAVVMDCGRTIWSGAPTDLLASGDLLVRSGLVGFGSQLAALFARSGCNVRSLYALSVSEMVEFARKNDFVDDLSHLVCQPRICPQKTSREQDSHESGLTLADVSLDYGTTLALDELSVSVSPGELLLVAGLSGSGKTSASLVAAGLLPPDGGDVSLGGGPVEPGMVGLSFQRPEDQLFCDAVESDVAYGPLNLGLSEKEALGRAHAALGRLGVGPQRFGVSPLELSGGERRRVALAGIVALDPGAYVFDEPTAGLDGDGRSFLHELVASLVAQGAPVVVVTHDVGEWLGEATKVALLRDGWLAWSGLACDLATSSTPFARAGLDAPLSVRLREVLHAS</sequence>
<dbReference type="InterPro" id="IPR050095">
    <property type="entry name" value="ECF_ABC_transporter_ATP-bd"/>
</dbReference>
<dbReference type="GeneID" id="78512965"/>
<dbReference type="InterPro" id="IPR027417">
    <property type="entry name" value="P-loop_NTPase"/>
</dbReference>
<keyword evidence="3" id="KW-0547">Nucleotide-binding</keyword>
<dbReference type="InterPro" id="IPR015856">
    <property type="entry name" value="ABC_transpr_CbiO/EcfA_su"/>
</dbReference>
<dbReference type="Gene3D" id="3.40.50.300">
    <property type="entry name" value="P-loop containing nucleotide triphosphate hydrolases"/>
    <property type="match status" value="2"/>
</dbReference>
<name>E1QX25_OLSUV</name>
<dbReference type="GO" id="GO:0016887">
    <property type="term" value="F:ATP hydrolysis activity"/>
    <property type="evidence" value="ECO:0007669"/>
    <property type="project" value="InterPro"/>
</dbReference>
<dbReference type="SMART" id="SM00382">
    <property type="entry name" value="AAA"/>
    <property type="match status" value="2"/>
</dbReference>
<dbReference type="RefSeq" id="WP_013252430.1">
    <property type="nucleotide sequence ID" value="NC_014363.1"/>
</dbReference>
<dbReference type="HOGENOM" id="CLU_000604_86_7_11"/>
<evidence type="ECO:0000256" key="1">
    <source>
        <dbReference type="ARBA" id="ARBA00005417"/>
    </source>
</evidence>
<dbReference type="STRING" id="633147.Olsu_1579"/>
<organism evidence="6 7">
    <name type="scientific">Olsenella uli (strain ATCC 49627 / DSM 7084 / CCUG 31166 / CIP 109912 / JCM 12494 / LMG 11480 / NCIMB 702895 / VPI D76D-27C)</name>
    <name type="common">Lactobacillus uli</name>
    <dbReference type="NCBI Taxonomy" id="633147"/>
    <lineage>
        <taxon>Bacteria</taxon>
        <taxon>Bacillati</taxon>
        <taxon>Actinomycetota</taxon>
        <taxon>Coriobacteriia</taxon>
        <taxon>Coriobacteriales</taxon>
        <taxon>Atopobiaceae</taxon>
        <taxon>Olsenella</taxon>
    </lineage>
</organism>
<keyword evidence="2" id="KW-0813">Transport</keyword>
<dbReference type="GO" id="GO:0042626">
    <property type="term" value="F:ATPase-coupled transmembrane transporter activity"/>
    <property type="evidence" value="ECO:0007669"/>
    <property type="project" value="TreeGrafter"/>
</dbReference>
<reference evidence="6 7" key="1">
    <citation type="journal article" date="2010" name="Stand. Genomic Sci.">
        <title>Complete genome sequence of Olsenella uli type strain (VPI D76D-27C).</title>
        <authorList>
            <person name="Goker M."/>
            <person name="Held B."/>
            <person name="Lucas S."/>
            <person name="Nolan M."/>
            <person name="Yasawong M."/>
            <person name="Glavina Del Rio T."/>
            <person name="Tice H."/>
            <person name="Cheng J.F."/>
            <person name="Bruce D."/>
            <person name="Detter J.C."/>
            <person name="Tapia R."/>
            <person name="Han C."/>
            <person name="Goodwin L."/>
            <person name="Pitluck S."/>
            <person name="Liolios K."/>
            <person name="Ivanova N."/>
            <person name="Mavromatis K."/>
            <person name="Mikhailova N."/>
            <person name="Pati A."/>
            <person name="Chen A."/>
            <person name="Palaniappan K."/>
            <person name="Land M."/>
            <person name="Hauser L."/>
            <person name="Chang Y.J."/>
            <person name="Jeffries C.D."/>
            <person name="Rohde M."/>
            <person name="Sikorski J."/>
            <person name="Pukall R."/>
            <person name="Woyke T."/>
            <person name="Bristow J."/>
            <person name="Eisen J.A."/>
            <person name="Markowitz V."/>
            <person name="Hugenholtz P."/>
            <person name="Kyrpides N.C."/>
            <person name="Klenk H.P."/>
            <person name="Lapidus A."/>
        </authorList>
    </citation>
    <scope>NUCLEOTIDE SEQUENCE [LARGE SCALE GENOMIC DNA]</scope>
    <source>
        <strain evidence="7">ATCC 49627 / DSM 7084 / CIP 109912 / JCM 12494 / NCIMB 702895 / VPI D76D-27C</strain>
    </source>
</reference>
<evidence type="ECO:0000256" key="2">
    <source>
        <dbReference type="ARBA" id="ARBA00022448"/>
    </source>
</evidence>
<dbReference type="Pfam" id="PF00005">
    <property type="entry name" value="ABC_tran"/>
    <property type="match status" value="2"/>
</dbReference>
<dbReference type="GO" id="GO:0043190">
    <property type="term" value="C:ATP-binding cassette (ABC) transporter complex"/>
    <property type="evidence" value="ECO:0007669"/>
    <property type="project" value="TreeGrafter"/>
</dbReference>
<dbReference type="EMBL" id="CP002106">
    <property type="protein sequence ID" value="ADK68678.1"/>
    <property type="molecule type" value="Genomic_DNA"/>
</dbReference>
<evidence type="ECO:0000256" key="4">
    <source>
        <dbReference type="ARBA" id="ARBA00022840"/>
    </source>
</evidence>
<dbReference type="InterPro" id="IPR003593">
    <property type="entry name" value="AAA+_ATPase"/>
</dbReference>
<dbReference type="AlphaFoldDB" id="E1QX25"/>
<evidence type="ECO:0000256" key="3">
    <source>
        <dbReference type="ARBA" id="ARBA00022741"/>
    </source>
</evidence>
<dbReference type="SUPFAM" id="SSF52540">
    <property type="entry name" value="P-loop containing nucleoside triphosphate hydrolases"/>
    <property type="match status" value="2"/>
</dbReference>
<dbReference type="eggNOG" id="COG1122">
    <property type="taxonomic scope" value="Bacteria"/>
</dbReference>
<evidence type="ECO:0000259" key="5">
    <source>
        <dbReference type="PROSITE" id="PS50893"/>
    </source>
</evidence>
<dbReference type="KEGG" id="ols:Olsu_1579"/>
<protein>
    <submittedName>
        <fullName evidence="6">ABC transporter related protein</fullName>
    </submittedName>
</protein>
<feature type="domain" description="ABC transporter" evidence="5">
    <location>
        <begin position="2"/>
        <end position="246"/>
    </location>
</feature>
<dbReference type="PANTHER" id="PTHR43553">
    <property type="entry name" value="HEAVY METAL TRANSPORTER"/>
    <property type="match status" value="1"/>
</dbReference>
<evidence type="ECO:0000313" key="7">
    <source>
        <dbReference type="Proteomes" id="UP000000333"/>
    </source>
</evidence>
<dbReference type="InterPro" id="IPR003439">
    <property type="entry name" value="ABC_transporter-like_ATP-bd"/>
</dbReference>
<dbReference type="PROSITE" id="PS50893">
    <property type="entry name" value="ABC_TRANSPORTER_2"/>
    <property type="match status" value="2"/>
</dbReference>
<accession>E1QX25</accession>
<gene>
    <name evidence="6" type="ordered locus">Olsu_1579</name>
</gene>
<feature type="domain" description="ABC transporter" evidence="5">
    <location>
        <begin position="312"/>
        <end position="538"/>
    </location>
</feature>
<dbReference type="InterPro" id="IPR017871">
    <property type="entry name" value="ABC_transporter-like_CS"/>
</dbReference>
<proteinExistence type="inferred from homology"/>
<keyword evidence="4" id="KW-0067">ATP-binding</keyword>
<dbReference type="Proteomes" id="UP000000333">
    <property type="component" value="Chromosome"/>
</dbReference>
<evidence type="ECO:0000313" key="6">
    <source>
        <dbReference type="EMBL" id="ADK68678.1"/>
    </source>
</evidence>
<dbReference type="PROSITE" id="PS00211">
    <property type="entry name" value="ABC_TRANSPORTER_1"/>
    <property type="match status" value="2"/>
</dbReference>
<dbReference type="OrthoDB" id="9806471at2"/>
<dbReference type="GO" id="GO:0005524">
    <property type="term" value="F:ATP binding"/>
    <property type="evidence" value="ECO:0007669"/>
    <property type="project" value="UniProtKB-KW"/>
</dbReference>
<dbReference type="PATRIC" id="fig|633147.7.peg.1278"/>